<feature type="chain" id="PRO_5020995151" evidence="1">
    <location>
        <begin position="23"/>
        <end position="190"/>
    </location>
</feature>
<gene>
    <name evidence="2" type="ORF">EZJ58_2158</name>
</gene>
<proteinExistence type="predicted"/>
<sequence length="190" mass="21253">MTSFRRRIVLLCALVLAGCASHPDQGRPQAWLKPGVRVTLPAPGISPAVSEQQLLTGTFKGKQQSLLVLLNADERQLSLAGLSSLGIRLFLVTYDGQGIHTQQSIVLPEMPPASQVLLDIMLSHWPVETWRRQLPAGWTLRDSGDTRQLRDDGGRLVTEIRYMTRHNQREPISVQQFAFGYHIVIQHLDS</sequence>
<dbReference type="EMBL" id="SJOI01000001">
    <property type="protein sequence ID" value="TCL04056.1"/>
    <property type="molecule type" value="Genomic_DNA"/>
</dbReference>
<dbReference type="PROSITE" id="PS51257">
    <property type="entry name" value="PROKAR_LIPOPROTEIN"/>
    <property type="match status" value="1"/>
</dbReference>
<evidence type="ECO:0000256" key="1">
    <source>
        <dbReference type="SAM" id="SignalP"/>
    </source>
</evidence>
<organism evidence="2 3">
    <name type="scientific">Sodalis ligni</name>
    <dbReference type="NCBI Taxonomy" id="2697027"/>
    <lineage>
        <taxon>Bacteria</taxon>
        <taxon>Pseudomonadati</taxon>
        <taxon>Pseudomonadota</taxon>
        <taxon>Gammaproteobacteria</taxon>
        <taxon>Enterobacterales</taxon>
        <taxon>Bruguierivoracaceae</taxon>
        <taxon>Sodalis</taxon>
    </lineage>
</organism>
<feature type="signal peptide" evidence="1">
    <location>
        <begin position="1"/>
        <end position="22"/>
    </location>
</feature>
<protein>
    <submittedName>
        <fullName evidence="2">Uncharacterized protein DUF3261</fullName>
    </submittedName>
</protein>
<reference evidence="2 3" key="1">
    <citation type="submission" date="2019-02" db="EMBL/GenBank/DDBJ databases">
        <title>Investigation of anaerobic lignin degradation for improved lignocellulosic biofuels.</title>
        <authorList>
            <person name="Deangelis K."/>
        </authorList>
    </citation>
    <scope>NUCLEOTIDE SEQUENCE [LARGE SCALE GENOMIC DNA]</scope>
    <source>
        <strain evidence="2 3">159R</strain>
    </source>
</reference>
<dbReference type="InterPro" id="IPR021675">
    <property type="entry name" value="DUF3261"/>
</dbReference>
<keyword evidence="3" id="KW-1185">Reference proteome</keyword>
<dbReference type="RefSeq" id="WP_132922866.1">
    <property type="nucleotide sequence ID" value="NZ_SJOI01000001.1"/>
</dbReference>
<evidence type="ECO:0000313" key="2">
    <source>
        <dbReference type="EMBL" id="TCL04056.1"/>
    </source>
</evidence>
<dbReference type="AlphaFoldDB" id="A0A4R1NH58"/>
<evidence type="ECO:0000313" key="3">
    <source>
        <dbReference type="Proteomes" id="UP000294555"/>
    </source>
</evidence>
<keyword evidence="1" id="KW-0732">Signal</keyword>
<comment type="caution">
    <text evidence="2">The sequence shown here is derived from an EMBL/GenBank/DDBJ whole genome shotgun (WGS) entry which is preliminary data.</text>
</comment>
<accession>A0A4R1NH58</accession>
<dbReference type="Pfam" id="PF11659">
    <property type="entry name" value="DUF3261"/>
    <property type="match status" value="1"/>
</dbReference>
<dbReference type="Proteomes" id="UP000294555">
    <property type="component" value="Unassembled WGS sequence"/>
</dbReference>
<dbReference type="PROSITE" id="PS00616">
    <property type="entry name" value="HIS_ACID_PHOSPHAT_1"/>
    <property type="match status" value="1"/>
</dbReference>
<dbReference type="OrthoDB" id="6228084at2"/>
<dbReference type="InterPro" id="IPR033379">
    <property type="entry name" value="Acid_Pase_AS"/>
</dbReference>
<name>A0A4R1NH58_9GAMM</name>